<evidence type="ECO:0000313" key="3">
    <source>
        <dbReference type="EMBL" id="SEA66392.1"/>
    </source>
</evidence>
<sequence length="122" mass="14121">MSSYRPERVGEQIHKEVTRLLMYNIKDPRVSPVTLTGVQMSRDIGSAKIYYTVQGDSAERKEAEKGLKSASPYIRRELGKIMNLRFVPNLYFKFDESVNYGQKIDALLYQVREDLDDHSTDN</sequence>
<dbReference type="STRING" id="37625.SAMN05660420_02778"/>
<dbReference type="Gene3D" id="3.30.300.20">
    <property type="match status" value="1"/>
</dbReference>
<dbReference type="NCBIfam" id="TIGR00082">
    <property type="entry name" value="rbfA"/>
    <property type="match status" value="1"/>
</dbReference>
<organism evidence="3 4">
    <name type="scientific">Desulfuromusa kysingii</name>
    <dbReference type="NCBI Taxonomy" id="37625"/>
    <lineage>
        <taxon>Bacteria</taxon>
        <taxon>Pseudomonadati</taxon>
        <taxon>Thermodesulfobacteriota</taxon>
        <taxon>Desulfuromonadia</taxon>
        <taxon>Desulfuromonadales</taxon>
        <taxon>Geopsychrobacteraceae</taxon>
        <taxon>Desulfuromusa</taxon>
    </lineage>
</organism>
<comment type="subunit">
    <text evidence="2">Monomer. Binds 30S ribosomal subunits, but not 50S ribosomal subunits or 70S ribosomes.</text>
</comment>
<comment type="similarity">
    <text evidence="2">Belongs to the RbfA family.</text>
</comment>
<dbReference type="PANTHER" id="PTHR33515">
    <property type="entry name" value="RIBOSOME-BINDING FACTOR A, CHLOROPLASTIC-RELATED"/>
    <property type="match status" value="1"/>
</dbReference>
<comment type="subcellular location">
    <subcellularLocation>
        <location evidence="2">Cytoplasm</location>
    </subcellularLocation>
</comment>
<protein>
    <recommendedName>
        <fullName evidence="2">Ribosome-binding factor A</fullName>
    </recommendedName>
</protein>
<evidence type="ECO:0000256" key="1">
    <source>
        <dbReference type="ARBA" id="ARBA00022517"/>
    </source>
</evidence>
<keyword evidence="2" id="KW-0963">Cytoplasm</keyword>
<dbReference type="GO" id="GO:0005829">
    <property type="term" value="C:cytosol"/>
    <property type="evidence" value="ECO:0007669"/>
    <property type="project" value="TreeGrafter"/>
</dbReference>
<gene>
    <name evidence="2" type="primary">rbfA</name>
    <name evidence="3" type="ORF">SAMN05660420_02778</name>
</gene>
<dbReference type="RefSeq" id="WP_092349857.1">
    <property type="nucleotide sequence ID" value="NZ_FNQN01000009.1"/>
</dbReference>
<dbReference type="PROSITE" id="PS01319">
    <property type="entry name" value="RBFA"/>
    <property type="match status" value="1"/>
</dbReference>
<dbReference type="OrthoDB" id="307788at2"/>
<dbReference type="InterPro" id="IPR020053">
    <property type="entry name" value="Ribosome-bd_factorA_CS"/>
</dbReference>
<dbReference type="GO" id="GO:0043024">
    <property type="term" value="F:ribosomal small subunit binding"/>
    <property type="evidence" value="ECO:0007669"/>
    <property type="project" value="TreeGrafter"/>
</dbReference>
<reference evidence="3 4" key="1">
    <citation type="submission" date="2016-10" db="EMBL/GenBank/DDBJ databases">
        <authorList>
            <person name="de Groot N.N."/>
        </authorList>
    </citation>
    <scope>NUCLEOTIDE SEQUENCE [LARGE SCALE GENOMIC DNA]</scope>
    <source>
        <strain evidence="3 4">DSM 7343</strain>
    </source>
</reference>
<accession>A0A1H4D244</accession>
<evidence type="ECO:0000313" key="4">
    <source>
        <dbReference type="Proteomes" id="UP000199409"/>
    </source>
</evidence>
<dbReference type="SUPFAM" id="SSF89919">
    <property type="entry name" value="Ribosome-binding factor A, RbfA"/>
    <property type="match status" value="1"/>
</dbReference>
<dbReference type="HAMAP" id="MF_00003">
    <property type="entry name" value="RbfA"/>
    <property type="match status" value="1"/>
</dbReference>
<dbReference type="InterPro" id="IPR000238">
    <property type="entry name" value="RbfA"/>
</dbReference>
<name>A0A1H4D244_9BACT</name>
<dbReference type="PANTHER" id="PTHR33515:SF1">
    <property type="entry name" value="RIBOSOME-BINDING FACTOR A, CHLOROPLASTIC-RELATED"/>
    <property type="match status" value="1"/>
</dbReference>
<dbReference type="Proteomes" id="UP000199409">
    <property type="component" value="Unassembled WGS sequence"/>
</dbReference>
<dbReference type="EMBL" id="FNQN01000009">
    <property type="protein sequence ID" value="SEA66392.1"/>
    <property type="molecule type" value="Genomic_DNA"/>
</dbReference>
<keyword evidence="1 2" id="KW-0690">Ribosome biogenesis</keyword>
<comment type="function">
    <text evidence="2">One of several proteins that assist in the late maturation steps of the functional core of the 30S ribosomal subunit. Associates with free 30S ribosomal subunits (but not with 30S subunits that are part of 70S ribosomes or polysomes). Required for efficient processing of 16S rRNA. May interact with the 5'-terminal helix region of 16S rRNA.</text>
</comment>
<dbReference type="InterPro" id="IPR023799">
    <property type="entry name" value="RbfA_dom_sf"/>
</dbReference>
<keyword evidence="4" id="KW-1185">Reference proteome</keyword>
<proteinExistence type="inferred from homology"/>
<dbReference type="Pfam" id="PF02033">
    <property type="entry name" value="RBFA"/>
    <property type="match status" value="1"/>
</dbReference>
<dbReference type="InterPro" id="IPR015946">
    <property type="entry name" value="KH_dom-like_a/b"/>
</dbReference>
<dbReference type="GO" id="GO:0030490">
    <property type="term" value="P:maturation of SSU-rRNA"/>
    <property type="evidence" value="ECO:0007669"/>
    <property type="project" value="UniProtKB-UniRule"/>
</dbReference>
<dbReference type="AlphaFoldDB" id="A0A1H4D244"/>
<evidence type="ECO:0000256" key="2">
    <source>
        <dbReference type="HAMAP-Rule" id="MF_00003"/>
    </source>
</evidence>